<accession>A0ABZ1YPY7</accession>
<dbReference type="InterPro" id="IPR024983">
    <property type="entry name" value="CHAT_dom"/>
</dbReference>
<dbReference type="PANTHER" id="PTHR10098">
    <property type="entry name" value="RAPSYN-RELATED"/>
    <property type="match status" value="1"/>
</dbReference>
<protein>
    <submittedName>
        <fullName evidence="2">CHAT domain-containing protein</fullName>
    </submittedName>
</protein>
<dbReference type="SMART" id="SM00028">
    <property type="entry name" value="TPR"/>
    <property type="match status" value="8"/>
</dbReference>
<dbReference type="InterPro" id="IPR011990">
    <property type="entry name" value="TPR-like_helical_dom_sf"/>
</dbReference>
<name>A0ABZ1YPY7_9NOCA</name>
<dbReference type="EMBL" id="CP109441">
    <property type="protein sequence ID" value="WUV45233.1"/>
    <property type="molecule type" value="Genomic_DNA"/>
</dbReference>
<organism evidence="2 3">
    <name type="scientific">Nocardia vinacea</name>
    <dbReference type="NCBI Taxonomy" id="96468"/>
    <lineage>
        <taxon>Bacteria</taxon>
        <taxon>Bacillati</taxon>
        <taxon>Actinomycetota</taxon>
        <taxon>Actinomycetes</taxon>
        <taxon>Mycobacteriales</taxon>
        <taxon>Nocardiaceae</taxon>
        <taxon>Nocardia</taxon>
    </lineage>
</organism>
<dbReference type="Gene3D" id="1.25.40.10">
    <property type="entry name" value="Tetratricopeptide repeat domain"/>
    <property type="match status" value="3"/>
</dbReference>
<dbReference type="SUPFAM" id="SSF52540">
    <property type="entry name" value="P-loop containing nucleoside triphosphate hydrolases"/>
    <property type="match status" value="1"/>
</dbReference>
<dbReference type="Pfam" id="PF12770">
    <property type="entry name" value="CHAT"/>
    <property type="match status" value="1"/>
</dbReference>
<evidence type="ECO:0000259" key="1">
    <source>
        <dbReference type="Pfam" id="PF12770"/>
    </source>
</evidence>
<dbReference type="SUPFAM" id="SSF48452">
    <property type="entry name" value="TPR-like"/>
    <property type="match status" value="2"/>
</dbReference>
<reference evidence="2" key="1">
    <citation type="submission" date="2022-10" db="EMBL/GenBank/DDBJ databases">
        <title>The complete genomes of actinobacterial strains from the NBC collection.</title>
        <authorList>
            <person name="Joergensen T.S."/>
            <person name="Alvarez Arevalo M."/>
            <person name="Sterndorff E.B."/>
            <person name="Faurdal D."/>
            <person name="Vuksanovic O."/>
            <person name="Mourched A.-S."/>
            <person name="Charusanti P."/>
            <person name="Shaw S."/>
            <person name="Blin K."/>
            <person name="Weber T."/>
        </authorList>
    </citation>
    <scope>NUCLEOTIDE SEQUENCE</scope>
    <source>
        <strain evidence="2">NBC_01482</strain>
    </source>
</reference>
<keyword evidence="3" id="KW-1185">Reference proteome</keyword>
<dbReference type="Pfam" id="PF13181">
    <property type="entry name" value="TPR_8"/>
    <property type="match status" value="1"/>
</dbReference>
<evidence type="ECO:0000313" key="3">
    <source>
        <dbReference type="Proteomes" id="UP001432062"/>
    </source>
</evidence>
<sequence length="1313" mass="142256">MNRVRVIVRRDANESLRTTVFEAGAPIGERVAPLPDLVACAWDVVGGQPETVRRAVVQIGTALRDALFEPHTTWQLTRLVDGSDTEVVFDVDDDTMLLPYEMLVLADDMPLAMRPTVAVSRRHSGAGQPTPVLTPGPLKVLAAVAAPTETRTANVALDVEAEMQAILDAVSQVPTADGGGVRILEVASLQQITAALRAEEFHVLHLSAHGSATILELEDEDGDPDVVEAADLIAALRASERALPLVVLSSCGGVDGGPAGLARTLISGGVERVLVMQTRVSDRYATLLAKSFYAMLSAHPAGSVAFALGQARQALEQERLADGATVAPEWFVPTLLTGVADRPLWHPTAPSRPLGRRTQAPSGATVRELPVGYLIGRRGPVRDIVRTLDSSRGRPGVVITGMGGLGKTAVAGRVAARMRERGWHIAEHVGQWNPSALCDAVHAAIEDDPALRTVSDALARDSGEQALKHVHQLLAGSRVLLLFDDFEQNLTRPGGAEFLDPGFAEQFSQLCRIAGTGRLLVTCRYPVPGDLTEVGLTPLSPAELKRMFLRLPQISGLRVDEQRLVARTIGGHPRLIEFVDALLRGGDGTLRPVGERLRRFADEHAVDLAQDRTLSESLDTAVVLGTRDILVDALLDLLDASERELLLQISLSRTPLRDLDISHARFGADATRDQRREVLAAIDTLLRLTLLTTYDDRYLVHPWVAQALDAHQGTDRIRRHNRAHGMRMARISAGFRDFDDYSEACGHLLTAGRYAELTELAIPFCRELDQLQVAALLGEIMPTLPTGTPGYLELGEREVRALRRTGNLGAATDRQYALVEVLRARVQSAAGSADARRALVIGLDTLGELAMLAGNLGTAREHYSRSLRTARHLTNTDPHNVDMQQVLSRALESLGDIAVRTGDLTAALAHHTEALAIRRSLADNAPTRVDLRRDLANACTRLGDLAVLTADLDGAHYLYTESLTMHGGLIESGPDAAESRRGLAIAHGKLGDLAMRAGHGETASRHYFEKLRISAELSLADPGDTEITRDVAIAMQQIGDTSLLYETPEEAFTFFTESLAIHRELAEKDPGNAEYRRDLAIALNRSGDVALRLGEPTTASIHYAQSLAIHRGFADADPGNARNQRDLSISHDKLGDLAIHTGDYLAADHHYTQSLTLAKQLAAADPTNTEKQRDLSISHHQLARVAAATGAFPLAFRHNTEALTIARRLATADPENLQLHRDVGLILWAIGDAAEREHDYDAAVEVYREALAIAQDVLETDPSSPRALRDLEFALTNLGRVVDIVDPNPLGSTRIDALLEQGKTFLRRLLPPP</sequence>
<dbReference type="InterPro" id="IPR027417">
    <property type="entry name" value="P-loop_NTPase"/>
</dbReference>
<dbReference type="Proteomes" id="UP001432062">
    <property type="component" value="Chromosome"/>
</dbReference>
<gene>
    <name evidence="2" type="ORF">OG563_39945</name>
</gene>
<dbReference type="RefSeq" id="WP_329408518.1">
    <property type="nucleotide sequence ID" value="NZ_CP109441.1"/>
</dbReference>
<proteinExistence type="predicted"/>
<dbReference type="Gene3D" id="3.40.50.300">
    <property type="entry name" value="P-loop containing nucleotide triphosphate hydrolases"/>
    <property type="match status" value="1"/>
</dbReference>
<dbReference type="InterPro" id="IPR019734">
    <property type="entry name" value="TPR_rpt"/>
</dbReference>
<dbReference type="PANTHER" id="PTHR10098:SF108">
    <property type="entry name" value="TETRATRICOPEPTIDE REPEAT PROTEIN 28"/>
    <property type="match status" value="1"/>
</dbReference>
<evidence type="ECO:0000313" key="2">
    <source>
        <dbReference type="EMBL" id="WUV45233.1"/>
    </source>
</evidence>
<feature type="domain" description="CHAT" evidence="1">
    <location>
        <begin position="59"/>
        <end position="318"/>
    </location>
</feature>